<name>A0A2M8KSW9_9BACT</name>
<protein>
    <submittedName>
        <fullName evidence="1">Uncharacterized protein</fullName>
    </submittedName>
</protein>
<dbReference type="AlphaFoldDB" id="A0A2M8KSW9"/>
<dbReference type="EMBL" id="PFED01000076">
    <property type="protein sequence ID" value="PJE63028.1"/>
    <property type="molecule type" value="Genomic_DNA"/>
</dbReference>
<evidence type="ECO:0000313" key="2">
    <source>
        <dbReference type="Proteomes" id="UP000229554"/>
    </source>
</evidence>
<comment type="caution">
    <text evidence="1">The sequence shown here is derived from an EMBL/GenBank/DDBJ whole genome shotgun (WGS) entry which is preliminary data.</text>
</comment>
<accession>A0A2M8KSW9</accession>
<dbReference type="Proteomes" id="UP000229554">
    <property type="component" value="Unassembled WGS sequence"/>
</dbReference>
<proteinExistence type="predicted"/>
<reference evidence="2" key="1">
    <citation type="submission" date="2017-09" db="EMBL/GenBank/DDBJ databases">
        <title>Depth-based differentiation of microbial function through sediment-hosted aquifers and enrichment of novel symbionts in the deep terrestrial subsurface.</title>
        <authorList>
            <person name="Probst A.J."/>
            <person name="Ladd B."/>
            <person name="Jarett J.K."/>
            <person name="Geller-Mcgrath D.E."/>
            <person name="Sieber C.M.K."/>
            <person name="Emerson J.B."/>
            <person name="Anantharaman K."/>
            <person name="Thomas B.C."/>
            <person name="Malmstrom R."/>
            <person name="Stieglmeier M."/>
            <person name="Klingl A."/>
            <person name="Woyke T."/>
            <person name="Ryan C.M."/>
            <person name="Banfield J.F."/>
        </authorList>
    </citation>
    <scope>NUCLEOTIDE SEQUENCE [LARGE SCALE GENOMIC DNA]</scope>
</reference>
<organism evidence="1 2">
    <name type="scientific">Candidatus Roizmanbacteria bacterium CG10_big_fil_rev_8_21_14_0_10_39_6</name>
    <dbReference type="NCBI Taxonomy" id="1974853"/>
    <lineage>
        <taxon>Bacteria</taxon>
        <taxon>Candidatus Roizmaniibacteriota</taxon>
    </lineage>
</organism>
<sequence>MGNVHTKVALILILLLGIFLMRAQKTSADIFDEETIRGNKFAATTLEISARDSATFDKETSFFQLNGMRKGGFAVRGLRIKKDGKMNFHYRMSSHINSESGNLCHVLTVSLYDKTFHQVYIGELTSFLIDRDIDSSG</sequence>
<feature type="non-terminal residue" evidence="1">
    <location>
        <position position="137"/>
    </location>
</feature>
<evidence type="ECO:0000313" key="1">
    <source>
        <dbReference type="EMBL" id="PJE63028.1"/>
    </source>
</evidence>
<gene>
    <name evidence="1" type="ORF">COU88_01780</name>
</gene>